<protein>
    <submittedName>
        <fullName evidence="1">Uncharacterized protein</fullName>
    </submittedName>
</protein>
<sequence length="230" mass="25277">MDWYPDRDEDLLLRTAATFATGMASPVSGLRWFRDPERNDIQDELPGWPPAPVHAPRPAGDRAARGVGRAFLVGIPLIGNIVANLGGASGSPFGDVPVRGGAKNPEEPQNEVHDFPVMWAAPDTLARTVPWQLDRTRRPKGYVTDLVLTDRRLLFLGTRHGTGALEQADVLAEFARKAIAGARRMPYCETGTDVRLTFTDESWVRLSIGHRNNAERFCALLPLPSENSNS</sequence>
<accession>A0A6B3BP47</accession>
<proteinExistence type="predicted"/>
<reference evidence="1" key="1">
    <citation type="submission" date="2020-01" db="EMBL/GenBank/DDBJ databases">
        <title>Insect and environment-associated Actinomycetes.</title>
        <authorList>
            <person name="Currrie C."/>
            <person name="Chevrette M."/>
            <person name="Carlson C."/>
            <person name="Stubbendieck R."/>
            <person name="Wendt-Pienkowski E."/>
        </authorList>
    </citation>
    <scope>NUCLEOTIDE SEQUENCE</scope>
    <source>
        <strain evidence="1">SID12501</strain>
    </source>
</reference>
<dbReference type="RefSeq" id="WP_164313502.1">
    <property type="nucleotide sequence ID" value="NZ_JAAGLU010000007.1"/>
</dbReference>
<dbReference type="AlphaFoldDB" id="A0A6B3BP47"/>
<dbReference type="EMBL" id="JAAGLU010000007">
    <property type="protein sequence ID" value="NEC86127.1"/>
    <property type="molecule type" value="Genomic_DNA"/>
</dbReference>
<name>A0A6B3BP47_9ACTN</name>
<evidence type="ECO:0000313" key="1">
    <source>
        <dbReference type="EMBL" id="NEC86127.1"/>
    </source>
</evidence>
<organism evidence="1">
    <name type="scientific">Streptomyces sp. SID12501</name>
    <dbReference type="NCBI Taxonomy" id="2706042"/>
    <lineage>
        <taxon>Bacteria</taxon>
        <taxon>Bacillati</taxon>
        <taxon>Actinomycetota</taxon>
        <taxon>Actinomycetes</taxon>
        <taxon>Kitasatosporales</taxon>
        <taxon>Streptomycetaceae</taxon>
        <taxon>Streptomyces</taxon>
    </lineage>
</organism>
<comment type="caution">
    <text evidence="1">The sequence shown here is derived from an EMBL/GenBank/DDBJ whole genome shotgun (WGS) entry which is preliminary data.</text>
</comment>
<gene>
    <name evidence="1" type="ORF">G3I71_09900</name>
</gene>